<organism evidence="1 2">
    <name type="scientific">Albibacterium profundi</name>
    <dbReference type="NCBI Taxonomy" id="3134906"/>
    <lineage>
        <taxon>Bacteria</taxon>
        <taxon>Pseudomonadati</taxon>
        <taxon>Bacteroidota</taxon>
        <taxon>Sphingobacteriia</taxon>
        <taxon>Sphingobacteriales</taxon>
        <taxon>Sphingobacteriaceae</taxon>
        <taxon>Albibacterium</taxon>
    </lineage>
</organism>
<evidence type="ECO:0000313" key="2">
    <source>
        <dbReference type="Proteomes" id="UP001580928"/>
    </source>
</evidence>
<name>A0ABV5CDR0_9SPHI</name>
<accession>A0ABV5CDR0</accession>
<keyword evidence="2" id="KW-1185">Reference proteome</keyword>
<dbReference type="Proteomes" id="UP001580928">
    <property type="component" value="Unassembled WGS sequence"/>
</dbReference>
<gene>
    <name evidence="1" type="ORF">WKR92_07220</name>
</gene>
<evidence type="ECO:0000313" key="1">
    <source>
        <dbReference type="EMBL" id="MFB5945619.1"/>
    </source>
</evidence>
<comment type="caution">
    <text evidence="1">The sequence shown here is derived from an EMBL/GenBank/DDBJ whole genome shotgun (WGS) entry which is preliminary data.</text>
</comment>
<sequence length="78" mass="9469">MKYQKQSTKKIGRAASRFKQHFCFMWKREFGNMPTEWIIKDYLKSLTERHSTSSSLNPDKDVSEFTIHYIDEYMPKRD</sequence>
<proteinExistence type="predicted"/>
<protein>
    <submittedName>
        <fullName evidence="1">Uncharacterized protein</fullName>
    </submittedName>
</protein>
<dbReference type="RefSeq" id="WP_375557154.1">
    <property type="nucleotide sequence ID" value="NZ_JBBVGT010000002.1"/>
</dbReference>
<dbReference type="EMBL" id="JBBVGT010000002">
    <property type="protein sequence ID" value="MFB5945619.1"/>
    <property type="molecule type" value="Genomic_DNA"/>
</dbReference>
<reference evidence="1 2" key="1">
    <citation type="submission" date="2024-04" db="EMBL/GenBank/DDBJ databases">
        <title>Albibacterium profundi sp. nov., isolated from sediment of the Challenger Deep of Mariana Trench.</title>
        <authorList>
            <person name="Wang Y."/>
        </authorList>
    </citation>
    <scope>NUCLEOTIDE SEQUENCE [LARGE SCALE GENOMIC DNA]</scope>
    <source>
        <strain evidence="1 2">RHL897</strain>
    </source>
</reference>